<dbReference type="InterPro" id="IPR016064">
    <property type="entry name" value="NAD/diacylglycerol_kinase_sf"/>
</dbReference>
<feature type="region of interest" description="Disordered" evidence="1">
    <location>
        <begin position="31"/>
        <end position="92"/>
    </location>
</feature>
<evidence type="ECO:0000313" key="3">
    <source>
        <dbReference type="Proteomes" id="UP000266889"/>
    </source>
</evidence>
<dbReference type="AlphaFoldDB" id="A0A3N9XRH1"/>
<reference evidence="2 3" key="1">
    <citation type="submission" date="2018-05" db="EMBL/GenBank/DDBJ databases">
        <title>Micromonospora from Atacama Desert.</title>
        <authorList>
            <person name="Carro L."/>
            <person name="Goodfellow M."/>
            <person name="Klenk H.-P."/>
        </authorList>
    </citation>
    <scope>NUCLEOTIDE SEQUENCE [LARGE SCALE GENOMIC DNA]</scope>
    <source>
        <strain evidence="2 3">LB32</strain>
    </source>
</reference>
<feature type="compositionally biased region" description="Polar residues" evidence="1">
    <location>
        <begin position="56"/>
        <end position="65"/>
    </location>
</feature>
<feature type="compositionally biased region" description="Low complexity" evidence="1">
    <location>
        <begin position="66"/>
        <end position="85"/>
    </location>
</feature>
<sequence length="382" mass="39592">MYDVVLLTLGSERDAPGGCGSGGACCGGAAGADTAPTSQTDTDQTSTGQASSGQADTGQTNTGQASSGQTSTDQTNTGQTDTGRTAAEQCATERPRVPVLACADALNARGARVETITARSDAEIDAVLARLDGPAHPDGLTWPDPDSKTRLVVATASDGQLRAVLRRLVKRYAPAPSKRPADLPGNRTLPDLPPVAVLPLDPARGDAHRDLAAQLGLPRDPAAVAAAVLDGTPRRLDLLRNDGGSVTLDGALLGAADDAGRPLHWRARVEVDDTILSDGAEPLLACAVGNAGGYATLNDVALLTAPDPADGQVEVAVAVPVVVRSAWGRKRVRLEVRRARGRAVSVLPREGKVPYLDDGVEGELTRKRSWWVEPGAWAVWSI</sequence>
<evidence type="ECO:0008006" key="4">
    <source>
        <dbReference type="Google" id="ProtNLM"/>
    </source>
</evidence>
<comment type="caution">
    <text evidence="2">The sequence shown here is derived from an EMBL/GenBank/DDBJ whole genome shotgun (WGS) entry which is preliminary data.</text>
</comment>
<accession>A0A3N9XRH1</accession>
<dbReference type="EMBL" id="QGSY01000021">
    <property type="protein sequence ID" value="RQX15701.1"/>
    <property type="molecule type" value="Genomic_DNA"/>
</dbReference>
<gene>
    <name evidence="2" type="ORF">DLJ58_00170</name>
</gene>
<proteinExistence type="predicted"/>
<dbReference type="OrthoDB" id="3361872at2"/>
<feature type="compositionally biased region" description="Low complexity" evidence="1">
    <location>
        <begin position="31"/>
        <end position="55"/>
    </location>
</feature>
<evidence type="ECO:0000256" key="1">
    <source>
        <dbReference type="SAM" id="MobiDB-lite"/>
    </source>
</evidence>
<name>A0A3N9XRH1_9ACTN</name>
<dbReference type="InterPro" id="IPR017438">
    <property type="entry name" value="ATP-NAD_kinase_N"/>
</dbReference>
<dbReference type="Proteomes" id="UP000266889">
    <property type="component" value="Unassembled WGS sequence"/>
</dbReference>
<dbReference type="SUPFAM" id="SSF111331">
    <property type="entry name" value="NAD kinase/diacylglycerol kinase-like"/>
    <property type="match status" value="1"/>
</dbReference>
<dbReference type="Gene3D" id="3.40.50.10330">
    <property type="entry name" value="Probable inorganic polyphosphate/atp-NAD kinase, domain 1"/>
    <property type="match status" value="1"/>
</dbReference>
<protein>
    <recommendedName>
        <fullName evidence="4">DAGKc domain-containing protein</fullName>
    </recommendedName>
</protein>
<keyword evidence="3" id="KW-1185">Reference proteome</keyword>
<dbReference type="RefSeq" id="WP_124853303.1">
    <property type="nucleotide sequence ID" value="NZ_JBEXYX010000005.1"/>
</dbReference>
<evidence type="ECO:0000313" key="2">
    <source>
        <dbReference type="EMBL" id="RQX15701.1"/>
    </source>
</evidence>
<organism evidence="2 3">
    <name type="scientific">Micromonospora arida</name>
    <dbReference type="NCBI Taxonomy" id="2203715"/>
    <lineage>
        <taxon>Bacteria</taxon>
        <taxon>Bacillati</taxon>
        <taxon>Actinomycetota</taxon>
        <taxon>Actinomycetes</taxon>
        <taxon>Micromonosporales</taxon>
        <taxon>Micromonosporaceae</taxon>
        <taxon>Micromonospora</taxon>
    </lineage>
</organism>